<dbReference type="PANTHER" id="PTHR34390">
    <property type="entry name" value="UPF0442 PROTEIN YJJB-RELATED"/>
    <property type="match status" value="1"/>
</dbReference>
<evidence type="ECO:0000313" key="9">
    <source>
        <dbReference type="EMBL" id="MDK2564659.1"/>
    </source>
</evidence>
<keyword evidence="10" id="KW-1185">Reference proteome</keyword>
<name>A0ABT7ECJ2_9FIRM</name>
<keyword evidence="2" id="KW-1003">Cell membrane</keyword>
<dbReference type="Proteomes" id="UP001301012">
    <property type="component" value="Unassembled WGS sequence"/>
</dbReference>
<evidence type="ECO:0000256" key="3">
    <source>
        <dbReference type="ARBA" id="ARBA00022692"/>
    </source>
</evidence>
<keyword evidence="3 7" id="KW-0812">Transmembrane</keyword>
<dbReference type="RefSeq" id="WP_284133575.1">
    <property type="nucleotide sequence ID" value="NZ_JASKYM010000010.1"/>
</dbReference>
<dbReference type="PANTHER" id="PTHR34390:SF2">
    <property type="entry name" value="SUCCINATE TRANSPORTER SUBUNIT YJJP-RELATED"/>
    <property type="match status" value="1"/>
</dbReference>
<evidence type="ECO:0000259" key="8">
    <source>
        <dbReference type="Pfam" id="PF06738"/>
    </source>
</evidence>
<proteinExistence type="inferred from homology"/>
<evidence type="ECO:0000256" key="7">
    <source>
        <dbReference type="SAM" id="Phobius"/>
    </source>
</evidence>
<protein>
    <submittedName>
        <fullName evidence="9">Threonine/serine exporter family protein</fullName>
    </submittedName>
</protein>
<sequence>MNSEYKKDVLRLALFIGELMLTNGAETYRVEDSVLRICRSRGFNHVSAFTAPTVIIISDERFDGLSFMKTIKSRSINLNKISLLNNFSREFVNNPDLSIEDAIEELKQLGSVPSYPNYLVNISTGFASAFFGCLLGGDNLVNFFFTFLTSILAIICYKKIMKVSSIPTFSSLVASVLIATAGVLLAEFGILDTPRMLIVGSIMPLLPGVSFIKGIRDLISGDLISGVSRAFDAGMTAISIACGVGLILDMWVRLGGKF</sequence>
<evidence type="ECO:0000256" key="5">
    <source>
        <dbReference type="ARBA" id="ARBA00023136"/>
    </source>
</evidence>
<feature type="transmembrane region" description="Helical" evidence="7">
    <location>
        <begin position="233"/>
        <end position="252"/>
    </location>
</feature>
<evidence type="ECO:0000256" key="4">
    <source>
        <dbReference type="ARBA" id="ARBA00022989"/>
    </source>
</evidence>
<keyword evidence="4 7" id="KW-1133">Transmembrane helix</keyword>
<evidence type="ECO:0000256" key="1">
    <source>
        <dbReference type="ARBA" id="ARBA00004651"/>
    </source>
</evidence>
<organism evidence="9 10">
    <name type="scientific">Romboutsia sedimentorum</name>
    <dbReference type="NCBI Taxonomy" id="1368474"/>
    <lineage>
        <taxon>Bacteria</taxon>
        <taxon>Bacillati</taxon>
        <taxon>Bacillota</taxon>
        <taxon>Clostridia</taxon>
        <taxon>Peptostreptococcales</taxon>
        <taxon>Peptostreptococcaceae</taxon>
        <taxon>Romboutsia</taxon>
    </lineage>
</organism>
<keyword evidence="5 7" id="KW-0472">Membrane</keyword>
<feature type="transmembrane region" description="Helical" evidence="7">
    <location>
        <begin position="143"/>
        <end position="160"/>
    </location>
</feature>
<gene>
    <name evidence="9" type="ORF">QOZ84_14045</name>
</gene>
<dbReference type="Pfam" id="PF06738">
    <property type="entry name" value="ThrE"/>
    <property type="match status" value="1"/>
</dbReference>
<feature type="domain" description="Threonine/serine exporter-like N-terminal" evidence="8">
    <location>
        <begin position="11"/>
        <end position="250"/>
    </location>
</feature>
<evidence type="ECO:0000256" key="6">
    <source>
        <dbReference type="ARBA" id="ARBA00034125"/>
    </source>
</evidence>
<comment type="subcellular location">
    <subcellularLocation>
        <location evidence="1">Cell membrane</location>
        <topology evidence="1">Multi-pass membrane protein</topology>
    </subcellularLocation>
</comment>
<evidence type="ECO:0000256" key="2">
    <source>
        <dbReference type="ARBA" id="ARBA00022475"/>
    </source>
</evidence>
<reference evidence="9 10" key="1">
    <citation type="submission" date="2023-05" db="EMBL/GenBank/DDBJ databases">
        <title>Rombocin, a short stable natural nisin variant, displays selective antimicrobial activity against Listeria monocytogenes and employs dual mode of action to kill target bacterial strains.</title>
        <authorList>
            <person name="Wambui J."/>
            <person name="Stephan R."/>
            <person name="Kuipers O.P."/>
        </authorList>
    </citation>
    <scope>NUCLEOTIDE SEQUENCE [LARGE SCALE GENOMIC DNA]</scope>
    <source>
        <strain evidence="9 10">RC002</strain>
    </source>
</reference>
<dbReference type="EMBL" id="JASKYM010000010">
    <property type="protein sequence ID" value="MDK2564659.1"/>
    <property type="molecule type" value="Genomic_DNA"/>
</dbReference>
<feature type="transmembrane region" description="Helical" evidence="7">
    <location>
        <begin position="172"/>
        <end position="190"/>
    </location>
</feature>
<accession>A0ABT7ECJ2</accession>
<evidence type="ECO:0000313" key="10">
    <source>
        <dbReference type="Proteomes" id="UP001301012"/>
    </source>
</evidence>
<comment type="caution">
    <text evidence="9">The sequence shown here is derived from an EMBL/GenBank/DDBJ whole genome shotgun (WGS) entry which is preliminary data.</text>
</comment>
<dbReference type="InterPro" id="IPR050539">
    <property type="entry name" value="ThrE_Dicarb/AminoAcid_Exp"/>
</dbReference>
<comment type="similarity">
    <text evidence="6">Belongs to the ThrE exporter (TC 2.A.79) family.</text>
</comment>
<dbReference type="InterPro" id="IPR010619">
    <property type="entry name" value="ThrE-like_N"/>
</dbReference>